<dbReference type="SUPFAM" id="SSF50814">
    <property type="entry name" value="Lipocalins"/>
    <property type="match status" value="1"/>
</dbReference>
<dbReference type="Proteomes" id="UP001595882">
    <property type="component" value="Unassembled WGS sequence"/>
</dbReference>
<dbReference type="EMBL" id="JBHSDT010000004">
    <property type="protein sequence ID" value="MFC4402836.1"/>
    <property type="molecule type" value="Genomic_DNA"/>
</dbReference>
<gene>
    <name evidence="1" type="ORF">ACFOY7_07090</name>
</gene>
<dbReference type="InterPro" id="IPR015231">
    <property type="entry name" value="DUF1934"/>
</dbReference>
<dbReference type="RefSeq" id="WP_390250806.1">
    <property type="nucleotide sequence ID" value="NZ_JBHSDT010000004.1"/>
</dbReference>
<keyword evidence="2" id="KW-1185">Reference proteome</keyword>
<accession>A0ABV8WWV5</accession>
<evidence type="ECO:0000313" key="1">
    <source>
        <dbReference type="EMBL" id="MFC4402836.1"/>
    </source>
</evidence>
<organism evidence="1 2">
    <name type="scientific">Gracilibacillus xinjiangensis</name>
    <dbReference type="NCBI Taxonomy" id="1193282"/>
    <lineage>
        <taxon>Bacteria</taxon>
        <taxon>Bacillati</taxon>
        <taxon>Bacillota</taxon>
        <taxon>Bacilli</taxon>
        <taxon>Bacillales</taxon>
        <taxon>Bacillaceae</taxon>
        <taxon>Gracilibacillus</taxon>
    </lineage>
</organism>
<dbReference type="Gene3D" id="2.40.128.20">
    <property type="match status" value="1"/>
</dbReference>
<evidence type="ECO:0000313" key="2">
    <source>
        <dbReference type="Proteomes" id="UP001595882"/>
    </source>
</evidence>
<name>A0ABV8WWV5_9BACI</name>
<proteinExistence type="predicted"/>
<comment type="caution">
    <text evidence="1">The sequence shown here is derived from an EMBL/GenBank/DDBJ whole genome shotgun (WGS) entry which is preliminary data.</text>
</comment>
<reference evidence="2" key="1">
    <citation type="journal article" date="2019" name="Int. J. Syst. Evol. Microbiol.">
        <title>The Global Catalogue of Microorganisms (GCM) 10K type strain sequencing project: providing services to taxonomists for standard genome sequencing and annotation.</title>
        <authorList>
            <consortium name="The Broad Institute Genomics Platform"/>
            <consortium name="The Broad Institute Genome Sequencing Center for Infectious Disease"/>
            <person name="Wu L."/>
            <person name="Ma J."/>
        </authorList>
    </citation>
    <scope>NUCLEOTIDE SEQUENCE [LARGE SCALE GENOMIC DNA]</scope>
    <source>
        <strain evidence="2">CCUG 37865</strain>
    </source>
</reference>
<protein>
    <submittedName>
        <fullName evidence="1">DUF1934 domain-containing protein</fullName>
    </submittedName>
</protein>
<dbReference type="Pfam" id="PF09148">
    <property type="entry name" value="DUF1934"/>
    <property type="match status" value="1"/>
</dbReference>
<dbReference type="InterPro" id="IPR012674">
    <property type="entry name" value="Calycin"/>
</dbReference>
<sequence length="143" mass="16571">MTVKSPILLKMTMEINDSGKKDVTVVEEHGQLLEKDSTTILTFSEYNENQEKIHSFITIKPDSVSVKRSGAVSMHQKFIKKNITENVYRHEFGTIHMETTTDQITYQPPENQKQGKLFISYTTSLNGDKPRRHRLTITMKRQK</sequence>